<dbReference type="PANTHER" id="PTHR45339:SF1">
    <property type="entry name" value="HYBRID SIGNAL TRANSDUCTION HISTIDINE KINASE J"/>
    <property type="match status" value="1"/>
</dbReference>
<feature type="domain" description="Response regulatory" evidence="17">
    <location>
        <begin position="666"/>
        <end position="787"/>
    </location>
</feature>
<dbReference type="GO" id="GO:0000155">
    <property type="term" value="F:phosphorelay sensor kinase activity"/>
    <property type="evidence" value="ECO:0007669"/>
    <property type="project" value="InterPro"/>
</dbReference>
<dbReference type="InterPro" id="IPR003661">
    <property type="entry name" value="HisK_dim/P_dom"/>
</dbReference>
<comment type="caution">
    <text evidence="19">The sequence shown here is derived from an EMBL/GenBank/DDBJ whole genome shotgun (WGS) entry which is preliminary data.</text>
</comment>
<dbReference type="Gene3D" id="3.40.50.2300">
    <property type="match status" value="2"/>
</dbReference>
<dbReference type="SMART" id="SM00387">
    <property type="entry name" value="HATPase_c"/>
    <property type="match status" value="1"/>
</dbReference>
<dbReference type="PRINTS" id="PR00344">
    <property type="entry name" value="BCTRLSENSOR"/>
</dbReference>
<evidence type="ECO:0000256" key="8">
    <source>
        <dbReference type="ARBA" id="ARBA00022741"/>
    </source>
</evidence>
<dbReference type="STRING" id="1209072.GCA_000766945_01652"/>
<dbReference type="InterPro" id="IPR003660">
    <property type="entry name" value="HAMP_dom"/>
</dbReference>
<keyword evidence="10" id="KW-0067">ATP-binding</keyword>
<comment type="subcellular location">
    <subcellularLocation>
        <location evidence="2">Cell membrane</location>
        <topology evidence="2">Multi-pass membrane protein</topology>
    </subcellularLocation>
</comment>
<dbReference type="InterPro" id="IPR004358">
    <property type="entry name" value="Sig_transdc_His_kin-like_C"/>
</dbReference>
<feature type="domain" description="Response regulatory" evidence="17">
    <location>
        <begin position="521"/>
        <end position="642"/>
    </location>
</feature>
<keyword evidence="8" id="KW-0547">Nucleotide-binding</keyword>
<dbReference type="EC" id="2.7.13.3" evidence="3"/>
<proteinExistence type="predicted"/>
<dbReference type="SMART" id="SM00448">
    <property type="entry name" value="REC"/>
    <property type="match status" value="2"/>
</dbReference>
<evidence type="ECO:0000259" key="18">
    <source>
        <dbReference type="PROSITE" id="PS50885"/>
    </source>
</evidence>
<protein>
    <recommendedName>
        <fullName evidence="3">histidine kinase</fullName>
        <ecNumber evidence="3">2.7.13.3</ecNumber>
    </recommendedName>
</protein>
<sequence length="793" mass="88935">MRENPIAARLLGLIIISSSIITLVAVLLQLHSNFNDDIAALEKRIDQVRISTLASITKSLWGFDQEQLNIQIHSVLAVDDVVQVRVVWHDWNNAEQTLVASNNVYDPKELETKRSQFLVRSYPLIYEDASTPQQQLGILTVTASLNSIYDKLWQRAFFIALVQGTKTLVIALFIVWLVHTLLTRHMKTIANYARNLNLETLTKPLKLKRLKVNAAPDELDNVVSAINHMRETLLDDIEQRHAIEIALLTEKEEKLETRRQKNAAEDASRAKSQFLATMSHEIRTPMNGVIGMLEMLRDTPLDENQKHYIDVIHRSGETLLTIINDILDYSKIEAGKMALEETTFELDELVENCIQLFGATANKRQIELFGGLLPGVPRWLRGDPTRLRQIIINLLGNAFKFTSEGFISLQVSAVQNLANEEVELRFAVQDSGIGIDMSNAGNLFDSFNQADASTTRKYGGTGLGLAICKSLAELMGGKIGVDSEKGLGSTFWFTARFAQESVCDLTDVRPEKREQLLQGKKLLLVESGVMLSDFIVRCCRDWGLNVEAARSAKTALSQLKHAMHSGEPFDFVGADYLLPDANGLELAQWLRDTAEFRDLPLFMFSAGDVYHDQLQLRRLAIHSIVRKPISLKLLQRELIALSGHETAPELPSERKQQDLAKFSHLRVLVAEDNPVNRMVIKGLLGKLNIVPVFAENGAEACDAAQQPRNRFDLILMDCEMPEMDGFEATRSIRDYERREALAPIPIIALTAHALQEHREAVFASGMNYYLSKPVTFDTLYAAFDATGLLVPPT</sequence>
<dbReference type="FunFam" id="3.30.565.10:FF:000010">
    <property type="entry name" value="Sensor histidine kinase RcsC"/>
    <property type="match status" value="1"/>
</dbReference>
<keyword evidence="9 19" id="KW-0418">Kinase</keyword>
<dbReference type="InterPro" id="IPR001789">
    <property type="entry name" value="Sig_transdc_resp-reg_receiver"/>
</dbReference>
<dbReference type="SUPFAM" id="SSF55874">
    <property type="entry name" value="ATPase domain of HSP90 chaperone/DNA topoisomerase II/histidine kinase"/>
    <property type="match status" value="1"/>
</dbReference>
<dbReference type="CDD" id="cd00082">
    <property type="entry name" value="HisKA"/>
    <property type="match status" value="1"/>
</dbReference>
<dbReference type="AlphaFoldDB" id="A0A266QB18"/>
<keyword evidence="20" id="KW-1185">Reference proteome</keyword>
<dbReference type="SUPFAM" id="SSF47384">
    <property type="entry name" value="Homodimeric domain of signal transducing histidine kinase"/>
    <property type="match status" value="1"/>
</dbReference>
<gene>
    <name evidence="19" type="ORF">CBP51_08860</name>
</gene>
<dbReference type="InterPro" id="IPR011006">
    <property type="entry name" value="CheY-like_superfamily"/>
</dbReference>
<dbReference type="InterPro" id="IPR003594">
    <property type="entry name" value="HATPase_dom"/>
</dbReference>
<name>A0A266QB18_9GAMM</name>
<dbReference type="GO" id="GO:0005524">
    <property type="term" value="F:ATP binding"/>
    <property type="evidence" value="ECO:0007669"/>
    <property type="project" value="UniProtKB-KW"/>
</dbReference>
<keyword evidence="4" id="KW-1003">Cell membrane</keyword>
<keyword evidence="12" id="KW-0902">Two-component regulatory system</keyword>
<keyword evidence="7 15" id="KW-0812">Transmembrane</keyword>
<dbReference type="PROSITE" id="PS50885">
    <property type="entry name" value="HAMP"/>
    <property type="match status" value="1"/>
</dbReference>
<dbReference type="Gene3D" id="1.10.287.130">
    <property type="match status" value="1"/>
</dbReference>
<dbReference type="PROSITE" id="PS50109">
    <property type="entry name" value="HIS_KIN"/>
    <property type="match status" value="1"/>
</dbReference>
<dbReference type="CDD" id="cd00156">
    <property type="entry name" value="REC"/>
    <property type="match status" value="1"/>
</dbReference>
<dbReference type="Pfam" id="PF02518">
    <property type="entry name" value="HATPase_c"/>
    <property type="match status" value="1"/>
</dbReference>
<accession>A0A266QB18</accession>
<reference evidence="20" key="1">
    <citation type="submission" date="2017-05" db="EMBL/GenBank/DDBJ databases">
        <authorList>
            <person name="Barney B.M."/>
        </authorList>
    </citation>
    <scope>NUCLEOTIDE SEQUENCE [LARGE SCALE GENOMIC DNA]</scope>
    <source>
        <strain evidence="20">PSBB022</strain>
    </source>
</reference>
<keyword evidence="5 14" id="KW-0597">Phosphoprotein</keyword>
<dbReference type="CDD" id="cd17546">
    <property type="entry name" value="REC_hyHK_CKI1_RcsC-like"/>
    <property type="match status" value="1"/>
</dbReference>
<dbReference type="SUPFAM" id="SSF52172">
    <property type="entry name" value="CheY-like"/>
    <property type="match status" value="2"/>
</dbReference>
<dbReference type="FunFam" id="1.10.287.130:FF:000003">
    <property type="entry name" value="Histidine kinase"/>
    <property type="match status" value="1"/>
</dbReference>
<evidence type="ECO:0000256" key="1">
    <source>
        <dbReference type="ARBA" id="ARBA00000085"/>
    </source>
</evidence>
<evidence type="ECO:0000256" key="6">
    <source>
        <dbReference type="ARBA" id="ARBA00022679"/>
    </source>
</evidence>
<feature type="domain" description="HAMP" evidence="18">
    <location>
        <begin position="180"/>
        <end position="238"/>
    </location>
</feature>
<evidence type="ECO:0000313" key="19">
    <source>
        <dbReference type="EMBL" id="OZY87078.1"/>
    </source>
</evidence>
<feature type="domain" description="Histidine kinase" evidence="16">
    <location>
        <begin position="277"/>
        <end position="499"/>
    </location>
</feature>
<evidence type="ECO:0000256" key="3">
    <source>
        <dbReference type="ARBA" id="ARBA00012438"/>
    </source>
</evidence>
<dbReference type="GO" id="GO:0005886">
    <property type="term" value="C:plasma membrane"/>
    <property type="evidence" value="ECO:0007669"/>
    <property type="project" value="UniProtKB-SubCell"/>
</dbReference>
<evidence type="ECO:0000259" key="17">
    <source>
        <dbReference type="PROSITE" id="PS50110"/>
    </source>
</evidence>
<dbReference type="InterPro" id="IPR036890">
    <property type="entry name" value="HATPase_C_sf"/>
</dbReference>
<dbReference type="InterPro" id="IPR036097">
    <property type="entry name" value="HisK_dim/P_sf"/>
</dbReference>
<dbReference type="Pfam" id="PF17149">
    <property type="entry name" value="CHASE5"/>
    <property type="match status" value="1"/>
</dbReference>
<feature type="transmembrane region" description="Helical" evidence="15">
    <location>
        <begin position="6"/>
        <end position="28"/>
    </location>
</feature>
<dbReference type="InterPro" id="IPR033414">
    <property type="entry name" value="Sensor_dom"/>
</dbReference>
<dbReference type="Gene3D" id="6.10.340.10">
    <property type="match status" value="1"/>
</dbReference>
<evidence type="ECO:0000256" key="5">
    <source>
        <dbReference type="ARBA" id="ARBA00022553"/>
    </source>
</evidence>
<dbReference type="CDD" id="cd16922">
    <property type="entry name" value="HATPase_EvgS-ArcB-TorS-like"/>
    <property type="match status" value="1"/>
</dbReference>
<dbReference type="PANTHER" id="PTHR45339">
    <property type="entry name" value="HYBRID SIGNAL TRANSDUCTION HISTIDINE KINASE J"/>
    <property type="match status" value="1"/>
</dbReference>
<keyword evidence="13 15" id="KW-0472">Membrane</keyword>
<evidence type="ECO:0000256" key="10">
    <source>
        <dbReference type="ARBA" id="ARBA00022840"/>
    </source>
</evidence>
<dbReference type="InterPro" id="IPR005467">
    <property type="entry name" value="His_kinase_dom"/>
</dbReference>
<evidence type="ECO:0000256" key="15">
    <source>
        <dbReference type="SAM" id="Phobius"/>
    </source>
</evidence>
<dbReference type="PROSITE" id="PS50110">
    <property type="entry name" value="RESPONSE_REGULATORY"/>
    <property type="match status" value="2"/>
</dbReference>
<evidence type="ECO:0000259" key="16">
    <source>
        <dbReference type="PROSITE" id="PS50109"/>
    </source>
</evidence>
<comment type="catalytic activity">
    <reaction evidence="1">
        <text>ATP + protein L-histidine = ADP + protein N-phospho-L-histidine.</text>
        <dbReference type="EC" id="2.7.13.3"/>
    </reaction>
</comment>
<evidence type="ECO:0000256" key="11">
    <source>
        <dbReference type="ARBA" id="ARBA00022989"/>
    </source>
</evidence>
<dbReference type="Proteomes" id="UP000216101">
    <property type="component" value="Unassembled WGS sequence"/>
</dbReference>
<dbReference type="SMART" id="SM00388">
    <property type="entry name" value="HisKA"/>
    <property type="match status" value="1"/>
</dbReference>
<evidence type="ECO:0000313" key="20">
    <source>
        <dbReference type="Proteomes" id="UP000216101"/>
    </source>
</evidence>
<dbReference type="EMBL" id="NHNI01000001">
    <property type="protein sequence ID" value="OZY87078.1"/>
    <property type="molecule type" value="Genomic_DNA"/>
</dbReference>
<evidence type="ECO:0000256" key="2">
    <source>
        <dbReference type="ARBA" id="ARBA00004651"/>
    </source>
</evidence>
<keyword evidence="6" id="KW-0808">Transferase</keyword>
<organism evidence="19 20">
    <name type="scientific">Cellvibrio mixtus</name>
    <dbReference type="NCBI Taxonomy" id="39650"/>
    <lineage>
        <taxon>Bacteria</taxon>
        <taxon>Pseudomonadati</taxon>
        <taxon>Pseudomonadota</taxon>
        <taxon>Gammaproteobacteria</taxon>
        <taxon>Cellvibrionales</taxon>
        <taxon>Cellvibrionaceae</taxon>
        <taxon>Cellvibrio</taxon>
    </lineage>
</organism>
<dbReference type="GO" id="GO:0071474">
    <property type="term" value="P:cellular hyperosmotic response"/>
    <property type="evidence" value="ECO:0007669"/>
    <property type="project" value="TreeGrafter"/>
</dbReference>
<feature type="modified residue" description="4-aspartylphosphate" evidence="14">
    <location>
        <position position="717"/>
    </location>
</feature>
<dbReference type="Pfam" id="PF00512">
    <property type="entry name" value="HisKA"/>
    <property type="match status" value="1"/>
</dbReference>
<evidence type="ECO:0000256" key="12">
    <source>
        <dbReference type="ARBA" id="ARBA00023012"/>
    </source>
</evidence>
<feature type="modified residue" description="4-aspartylphosphate" evidence="14">
    <location>
        <position position="575"/>
    </location>
</feature>
<dbReference type="Gene3D" id="3.30.565.10">
    <property type="entry name" value="Histidine kinase-like ATPase, C-terminal domain"/>
    <property type="match status" value="1"/>
</dbReference>
<dbReference type="Pfam" id="PF00072">
    <property type="entry name" value="Response_reg"/>
    <property type="match status" value="2"/>
</dbReference>
<evidence type="ECO:0000256" key="7">
    <source>
        <dbReference type="ARBA" id="ARBA00022692"/>
    </source>
</evidence>
<evidence type="ECO:0000256" key="14">
    <source>
        <dbReference type="PROSITE-ProRule" id="PRU00169"/>
    </source>
</evidence>
<feature type="transmembrane region" description="Helical" evidence="15">
    <location>
        <begin position="156"/>
        <end position="178"/>
    </location>
</feature>
<evidence type="ECO:0000256" key="9">
    <source>
        <dbReference type="ARBA" id="ARBA00022777"/>
    </source>
</evidence>
<evidence type="ECO:0000256" key="13">
    <source>
        <dbReference type="ARBA" id="ARBA00023136"/>
    </source>
</evidence>
<keyword evidence="11 15" id="KW-1133">Transmembrane helix</keyword>
<evidence type="ECO:0000256" key="4">
    <source>
        <dbReference type="ARBA" id="ARBA00022475"/>
    </source>
</evidence>